<reference evidence="2" key="1">
    <citation type="submission" date="2020-10" db="EMBL/GenBank/DDBJ databases">
        <authorList>
            <person name="Hahn C.J."/>
            <person name="Laso-Perez R."/>
            <person name="Vulcano F."/>
            <person name="Vaziourakis K.-M."/>
            <person name="Stokke R."/>
            <person name="Steen I.H."/>
            <person name="Teske A."/>
            <person name="Boetius A."/>
            <person name="Liebeke M."/>
            <person name="Amann R."/>
            <person name="Knittel K."/>
        </authorList>
    </citation>
    <scope>NUCLEOTIDE SEQUENCE</scope>
    <source>
        <strain evidence="2">Gfbio:e3339647-f889-4370-9287-4fb5cb688e4c:AG392J18_GoMArc1</strain>
    </source>
</reference>
<dbReference type="EMBL" id="CAJHIR010000090">
    <property type="protein sequence ID" value="CAD6494852.1"/>
    <property type="molecule type" value="Genomic_DNA"/>
</dbReference>
<organism evidence="2 3">
    <name type="scientific">Candidatus Argoarchaeum ethanivorans</name>
    <dbReference type="NCBI Taxonomy" id="2608793"/>
    <lineage>
        <taxon>Archaea</taxon>
        <taxon>Methanobacteriati</taxon>
        <taxon>Methanobacteriota</taxon>
        <taxon>Stenosarchaea group</taxon>
        <taxon>Methanomicrobia</taxon>
        <taxon>Methanosarcinales</taxon>
        <taxon>Methanosarcinales incertae sedis</taxon>
        <taxon>GOM Arc I cluster</taxon>
        <taxon>Candidatus Argoarchaeum</taxon>
    </lineage>
</organism>
<sequence>MERVDSYANERKKTRERDCSMDFRLSTPWPSRRQTPHLSEKTTGSSNRRGTVCFNGNVPGREYIINGHGPSEYY</sequence>
<name>A0A811TEH4_9EURY</name>
<dbReference type="AlphaFoldDB" id="A0A811TEH4"/>
<proteinExistence type="predicted"/>
<comment type="caution">
    <text evidence="2">The sequence shown here is derived from an EMBL/GenBank/DDBJ whole genome shotgun (WGS) entry which is preliminary data.</text>
</comment>
<feature type="compositionally biased region" description="Basic and acidic residues" evidence="1">
    <location>
        <begin position="1"/>
        <end position="21"/>
    </location>
</feature>
<accession>A0A811TEH4</accession>
<feature type="region of interest" description="Disordered" evidence="1">
    <location>
        <begin position="1"/>
        <end position="74"/>
    </location>
</feature>
<dbReference type="Proteomes" id="UP000612009">
    <property type="component" value="Unassembled WGS sequence"/>
</dbReference>
<feature type="compositionally biased region" description="Polar residues" evidence="1">
    <location>
        <begin position="28"/>
        <end position="49"/>
    </location>
</feature>
<evidence type="ECO:0000313" key="2">
    <source>
        <dbReference type="EMBL" id="CAD6494852.1"/>
    </source>
</evidence>
<gene>
    <name evidence="2" type="ORF">LAKADJCE_00971</name>
</gene>
<protein>
    <submittedName>
        <fullName evidence="2">Uncharacterized protein</fullName>
    </submittedName>
</protein>
<evidence type="ECO:0000256" key="1">
    <source>
        <dbReference type="SAM" id="MobiDB-lite"/>
    </source>
</evidence>
<evidence type="ECO:0000313" key="3">
    <source>
        <dbReference type="Proteomes" id="UP000612009"/>
    </source>
</evidence>